<feature type="chain" id="PRO_5022190252" evidence="2">
    <location>
        <begin position="24"/>
        <end position="221"/>
    </location>
</feature>
<protein>
    <submittedName>
        <fullName evidence="3">Uncharacterized protein</fullName>
    </submittedName>
</protein>
<gene>
    <name evidence="3" type="ORF">Pla8534_08440</name>
</gene>
<feature type="region of interest" description="Disordered" evidence="1">
    <location>
        <begin position="75"/>
        <end position="95"/>
    </location>
</feature>
<evidence type="ECO:0000313" key="4">
    <source>
        <dbReference type="Proteomes" id="UP000317648"/>
    </source>
</evidence>
<dbReference type="AlphaFoldDB" id="A0A518DMK1"/>
<accession>A0A518DMK1</accession>
<name>A0A518DMK1_9BACT</name>
<evidence type="ECO:0000313" key="3">
    <source>
        <dbReference type="EMBL" id="QDU93067.1"/>
    </source>
</evidence>
<proteinExistence type="predicted"/>
<dbReference type="KEGG" id="lcre:Pla8534_08440"/>
<feature type="signal peptide" evidence="2">
    <location>
        <begin position="1"/>
        <end position="23"/>
    </location>
</feature>
<reference evidence="3 4" key="1">
    <citation type="submission" date="2019-02" db="EMBL/GenBank/DDBJ databases">
        <title>Deep-cultivation of Planctomycetes and their phenomic and genomic characterization uncovers novel biology.</title>
        <authorList>
            <person name="Wiegand S."/>
            <person name="Jogler M."/>
            <person name="Boedeker C."/>
            <person name="Pinto D."/>
            <person name="Vollmers J."/>
            <person name="Rivas-Marin E."/>
            <person name="Kohn T."/>
            <person name="Peeters S.H."/>
            <person name="Heuer A."/>
            <person name="Rast P."/>
            <person name="Oberbeckmann S."/>
            <person name="Bunk B."/>
            <person name="Jeske O."/>
            <person name="Meyerdierks A."/>
            <person name="Storesund J.E."/>
            <person name="Kallscheuer N."/>
            <person name="Luecker S."/>
            <person name="Lage O.M."/>
            <person name="Pohl T."/>
            <person name="Merkel B.J."/>
            <person name="Hornburger P."/>
            <person name="Mueller R.-W."/>
            <person name="Bruemmer F."/>
            <person name="Labrenz M."/>
            <person name="Spormann A.M."/>
            <person name="Op den Camp H."/>
            <person name="Overmann J."/>
            <person name="Amann R."/>
            <person name="Jetten M.S.M."/>
            <person name="Mascher T."/>
            <person name="Medema M.H."/>
            <person name="Devos D.P."/>
            <person name="Kaster A.-K."/>
            <person name="Ovreas L."/>
            <person name="Rohde M."/>
            <person name="Galperin M.Y."/>
            <person name="Jogler C."/>
        </authorList>
    </citation>
    <scope>NUCLEOTIDE SEQUENCE [LARGE SCALE GENOMIC DNA]</scope>
    <source>
        <strain evidence="3 4">Pla85_3_4</strain>
    </source>
</reference>
<sequence precursor="true">MRWKYYLAAGLFAAGLAALTVRAESGDSPPAPAGISAVPAGANVLQAGENSADSGAVTPSTAAADAISPFAESLPPLLEDQPRTPAPAPSFRDPPWQEMRSEIMQIRKAVGIDPLAGTALETLALPEGENFFEQGLDQAADDRQNQAVARFSGPGALPQETAALDPNYAVSLRTTIAMMLARAERLEADRQFEASDRLRRLARGLRHEARLAEGWRPADSH</sequence>
<dbReference type="EMBL" id="CP036433">
    <property type="protein sequence ID" value="QDU93067.1"/>
    <property type="molecule type" value="Genomic_DNA"/>
</dbReference>
<organism evidence="3 4">
    <name type="scientific">Lignipirellula cremea</name>
    <dbReference type="NCBI Taxonomy" id="2528010"/>
    <lineage>
        <taxon>Bacteria</taxon>
        <taxon>Pseudomonadati</taxon>
        <taxon>Planctomycetota</taxon>
        <taxon>Planctomycetia</taxon>
        <taxon>Pirellulales</taxon>
        <taxon>Pirellulaceae</taxon>
        <taxon>Lignipirellula</taxon>
    </lineage>
</organism>
<keyword evidence="2" id="KW-0732">Signal</keyword>
<evidence type="ECO:0000256" key="2">
    <source>
        <dbReference type="SAM" id="SignalP"/>
    </source>
</evidence>
<dbReference type="RefSeq" id="WP_145049555.1">
    <property type="nucleotide sequence ID" value="NZ_CP036433.1"/>
</dbReference>
<keyword evidence="4" id="KW-1185">Reference proteome</keyword>
<dbReference type="Proteomes" id="UP000317648">
    <property type="component" value="Chromosome"/>
</dbReference>
<evidence type="ECO:0000256" key="1">
    <source>
        <dbReference type="SAM" id="MobiDB-lite"/>
    </source>
</evidence>